<dbReference type="InterPro" id="IPR026449">
    <property type="entry name" value="GRASP_SAV_5884"/>
</dbReference>
<dbReference type="PANTHER" id="PTHR21621:SF0">
    <property type="entry name" value="BETA-CITRYLGLUTAMATE SYNTHASE B-RELATED"/>
    <property type="match status" value="1"/>
</dbReference>
<keyword evidence="3" id="KW-1185">Reference proteome</keyword>
<dbReference type="AlphaFoldDB" id="A0A2X0JWD0"/>
<dbReference type="PANTHER" id="PTHR21621">
    <property type="entry name" value="RIBOSOMAL PROTEIN S6 MODIFICATION PROTEIN"/>
    <property type="match status" value="1"/>
</dbReference>
<dbReference type="SUPFAM" id="SSF56059">
    <property type="entry name" value="Glutathione synthetase ATP-binding domain-like"/>
    <property type="match status" value="1"/>
</dbReference>
<evidence type="ECO:0000259" key="1">
    <source>
        <dbReference type="Pfam" id="PF21068"/>
    </source>
</evidence>
<dbReference type="InterPro" id="IPR048936">
    <property type="entry name" value="MvdD-like_ATPgrasp"/>
</dbReference>
<dbReference type="EMBL" id="QKYN01000171">
    <property type="protein sequence ID" value="RAG81245.1"/>
    <property type="molecule type" value="Genomic_DNA"/>
</dbReference>
<dbReference type="GO" id="GO:0018169">
    <property type="term" value="F:ribosomal S6-glutamic acid ligase activity"/>
    <property type="evidence" value="ECO:0007669"/>
    <property type="project" value="TreeGrafter"/>
</dbReference>
<reference evidence="2 3" key="1">
    <citation type="submission" date="2018-06" db="EMBL/GenBank/DDBJ databases">
        <title>Streptacidiphilus pinicola sp. nov., isolated from pine grove soil.</title>
        <authorList>
            <person name="Roh S.G."/>
            <person name="Park S."/>
            <person name="Kim M.-K."/>
            <person name="Yun B.-R."/>
            <person name="Park J."/>
            <person name="Kim M.J."/>
            <person name="Kim Y.S."/>
            <person name="Kim S.B."/>
        </authorList>
    </citation>
    <scope>NUCLEOTIDE SEQUENCE [LARGE SCALE GENOMIC DNA]</scope>
    <source>
        <strain evidence="2 3">MMS16-CNU450</strain>
    </source>
</reference>
<name>A0A2X0JWD0_9ACTN</name>
<protein>
    <submittedName>
        <fullName evidence="2">ATP-grasp ribosomal peptide maturase</fullName>
    </submittedName>
</protein>
<dbReference type="Proteomes" id="UP000248889">
    <property type="component" value="Unassembled WGS sequence"/>
</dbReference>
<feature type="domain" description="MvdD-like pre-ATP grasp" evidence="1">
    <location>
        <begin position="2"/>
        <end position="113"/>
    </location>
</feature>
<evidence type="ECO:0000313" key="3">
    <source>
        <dbReference type="Proteomes" id="UP000248889"/>
    </source>
</evidence>
<accession>A0A2X0JWD0</accession>
<evidence type="ECO:0000313" key="2">
    <source>
        <dbReference type="EMBL" id="RAG81245.1"/>
    </source>
</evidence>
<dbReference type="NCBIfam" id="TIGR04187">
    <property type="entry name" value="GRASP_SAV_5884"/>
    <property type="match status" value="1"/>
</dbReference>
<gene>
    <name evidence="2" type="ORF">DN069_33935</name>
</gene>
<organism evidence="2 3">
    <name type="scientific">Streptacidiphilus pinicola</name>
    <dbReference type="NCBI Taxonomy" id="2219663"/>
    <lineage>
        <taxon>Bacteria</taxon>
        <taxon>Bacillati</taxon>
        <taxon>Actinomycetota</taxon>
        <taxon>Actinomycetes</taxon>
        <taxon>Kitasatosporales</taxon>
        <taxon>Streptomycetaceae</taxon>
        <taxon>Streptacidiphilus</taxon>
    </lineage>
</organism>
<sequence length="315" mass="34506">MLVSTCADDPTADLVIAELNHRDVPVLRFDPGVDFPLHSTLDARLDEHGWAGGLQHGGRTLNISHVRALYHRRPSLYTAPYLPGQDGKFAASENRRGLGGILHALPGCTYVNHPMQVATAEYKPVQLAAARRVGFRIPETLITNDPVSAVEFAKAVGPVVYKPLHAAAYDIDGESGCVWVRTVDPADLDESVANAAHVFQQQIPKVADARVIVVDSKIFAARIAAPDGVVDWRARYSELQYEPVQVPERIAARLRWFMVGLGLLYGALDFAIDADGRWWFLEINPNGQWAWLEPAADLPITAALADLLEKGATHD</sequence>
<proteinExistence type="predicted"/>
<dbReference type="Gene3D" id="3.30.470.20">
    <property type="entry name" value="ATP-grasp fold, B domain"/>
    <property type="match status" value="1"/>
</dbReference>
<comment type="caution">
    <text evidence="2">The sequence shown here is derived from an EMBL/GenBank/DDBJ whole genome shotgun (WGS) entry which is preliminary data.</text>
</comment>
<dbReference type="GO" id="GO:0009432">
    <property type="term" value="P:SOS response"/>
    <property type="evidence" value="ECO:0007669"/>
    <property type="project" value="TreeGrafter"/>
</dbReference>
<dbReference type="Pfam" id="PF21068">
    <property type="entry name" value="ATPgraspMvdD"/>
    <property type="match status" value="1"/>
</dbReference>
<dbReference type="OrthoDB" id="9794735at2"/>
<dbReference type="GO" id="GO:0005737">
    <property type="term" value="C:cytoplasm"/>
    <property type="evidence" value="ECO:0007669"/>
    <property type="project" value="TreeGrafter"/>
</dbReference>